<evidence type="ECO:0000256" key="1">
    <source>
        <dbReference type="ARBA" id="ARBA00004651"/>
    </source>
</evidence>
<accession>A0ABT8H862</accession>
<keyword evidence="5 14" id="KW-0812">Transmembrane</keyword>
<dbReference type="Gene3D" id="3.10.580.10">
    <property type="entry name" value="CBS-domain"/>
    <property type="match status" value="1"/>
</dbReference>
<keyword evidence="18" id="KW-1185">Reference proteome</keyword>
<keyword evidence="6 14" id="KW-0479">Metal-binding</keyword>
<dbReference type="Proteomes" id="UP001172687">
    <property type="component" value="Unassembled WGS sequence"/>
</dbReference>
<evidence type="ECO:0000256" key="14">
    <source>
        <dbReference type="PIRNR" id="PIRNR006404"/>
    </source>
</evidence>
<evidence type="ECO:0000256" key="13">
    <source>
        <dbReference type="ARBA" id="ARBA00023136"/>
    </source>
</evidence>
<sequence length="383" mass="39886">MEHGVALGRMRGLTVTVHWSVVVIVWLFAWSLASTLPGSAPGYPDAVYWVAGFCGAALFAAGLLAHELAHAVVARRSGIPVPEITLWLFGGVARLAGEAKTPRDEFRMAAAGPALSLALSAVFAAVAAGLAGTGISPLATEVAAWLAAANAVLAVFNLLPGAPLDGGRILRAYLWHRHGDPVRAAIGAARAGRVVAYLLIGLGLVEFLLGSLIGGAWLAFIGWFLLTAARDENAAVRARASLAGVRVAAVMTPNPRTVPESLSVQRFIDDHLLGDRHSAYPVTHPDGTCTGLVTLAQVRVVPPVERDTTRLADIAIPRNRMATADPGEPLVEVVQRLDRSTGNRIVVMAADRAIGVVTAADVARMIDVRNLAAVGQPAGPGNG</sequence>
<dbReference type="Pfam" id="PF00571">
    <property type="entry name" value="CBS"/>
    <property type="match status" value="2"/>
</dbReference>
<dbReference type="GO" id="GO:0006508">
    <property type="term" value="P:proteolysis"/>
    <property type="evidence" value="ECO:0007669"/>
    <property type="project" value="UniProtKB-KW"/>
</dbReference>
<evidence type="ECO:0000256" key="12">
    <source>
        <dbReference type="ARBA" id="ARBA00023122"/>
    </source>
</evidence>
<reference evidence="17" key="1">
    <citation type="submission" date="2023-07" db="EMBL/GenBank/DDBJ databases">
        <title>Degradation of tert-butanol by M. austroafricanum TBA100.</title>
        <authorList>
            <person name="Helbich S."/>
            <person name="Vainshtein Y."/>
        </authorList>
    </citation>
    <scope>NUCLEOTIDE SEQUENCE</scope>
    <source>
        <strain evidence="17">TBA100</strain>
    </source>
</reference>
<feature type="transmembrane region" description="Helical" evidence="14">
    <location>
        <begin position="12"/>
        <end position="34"/>
    </location>
</feature>
<dbReference type="PANTHER" id="PTHR39188">
    <property type="entry name" value="MEMBRANE-ASSOCIATED ZINC METALLOPROTEASE M50B"/>
    <property type="match status" value="1"/>
</dbReference>
<dbReference type="SMART" id="SM00116">
    <property type="entry name" value="CBS"/>
    <property type="match status" value="2"/>
</dbReference>
<evidence type="ECO:0000256" key="5">
    <source>
        <dbReference type="ARBA" id="ARBA00022692"/>
    </source>
</evidence>
<feature type="transmembrane region" description="Helical" evidence="14">
    <location>
        <begin position="46"/>
        <end position="66"/>
    </location>
</feature>
<evidence type="ECO:0000256" key="6">
    <source>
        <dbReference type="ARBA" id="ARBA00022723"/>
    </source>
</evidence>
<keyword evidence="13 14" id="KW-0472">Membrane</keyword>
<dbReference type="PANTHER" id="PTHR39188:SF3">
    <property type="entry name" value="STAGE IV SPORULATION PROTEIN FB"/>
    <property type="match status" value="1"/>
</dbReference>
<dbReference type="GO" id="GO:0008233">
    <property type="term" value="F:peptidase activity"/>
    <property type="evidence" value="ECO:0007669"/>
    <property type="project" value="UniProtKB-KW"/>
</dbReference>
<feature type="transmembrane region" description="Helical" evidence="14">
    <location>
        <begin position="110"/>
        <end position="130"/>
    </location>
</feature>
<evidence type="ECO:0000256" key="8">
    <source>
        <dbReference type="ARBA" id="ARBA00022801"/>
    </source>
</evidence>
<keyword evidence="11 14" id="KW-0482">Metalloprotease</keyword>
<evidence type="ECO:0000256" key="2">
    <source>
        <dbReference type="ARBA" id="ARBA00007931"/>
    </source>
</evidence>
<evidence type="ECO:0000313" key="18">
    <source>
        <dbReference type="Proteomes" id="UP001172687"/>
    </source>
</evidence>
<keyword evidence="3 14" id="KW-1003">Cell membrane</keyword>
<comment type="caution">
    <text evidence="17">The sequence shown here is derived from an EMBL/GenBank/DDBJ whole genome shotgun (WGS) entry which is preliminary data.</text>
</comment>
<dbReference type="InterPro" id="IPR000644">
    <property type="entry name" value="CBS_dom"/>
</dbReference>
<evidence type="ECO:0000256" key="15">
    <source>
        <dbReference type="PROSITE-ProRule" id="PRU00703"/>
    </source>
</evidence>
<dbReference type="InterPro" id="IPR008915">
    <property type="entry name" value="Peptidase_M50"/>
</dbReference>
<feature type="transmembrane region" description="Helical" evidence="14">
    <location>
        <begin position="208"/>
        <end position="229"/>
    </location>
</feature>
<keyword evidence="12 15" id="KW-0129">CBS domain</keyword>
<dbReference type="RefSeq" id="WP_011778675.1">
    <property type="nucleotide sequence ID" value="NZ_CP070380.1"/>
</dbReference>
<evidence type="ECO:0000259" key="16">
    <source>
        <dbReference type="PROSITE" id="PS51371"/>
    </source>
</evidence>
<dbReference type="InterPro" id="IPR016483">
    <property type="entry name" value="UCP006404_Pept_M50_CBS"/>
</dbReference>
<dbReference type="Pfam" id="PF02163">
    <property type="entry name" value="Peptidase_M50"/>
    <property type="match status" value="2"/>
</dbReference>
<evidence type="ECO:0000256" key="9">
    <source>
        <dbReference type="ARBA" id="ARBA00022833"/>
    </source>
</evidence>
<evidence type="ECO:0000256" key="10">
    <source>
        <dbReference type="ARBA" id="ARBA00022989"/>
    </source>
</evidence>
<dbReference type="InterPro" id="IPR046342">
    <property type="entry name" value="CBS_dom_sf"/>
</dbReference>
<dbReference type="EMBL" id="JAUHTC010000018">
    <property type="protein sequence ID" value="MDN4516956.1"/>
    <property type="molecule type" value="Genomic_DNA"/>
</dbReference>
<evidence type="ECO:0000256" key="3">
    <source>
        <dbReference type="ARBA" id="ARBA00022475"/>
    </source>
</evidence>
<comment type="cofactor">
    <cofactor evidence="14">
        <name>Zn(2+)</name>
        <dbReference type="ChEBI" id="CHEBI:29105"/>
    </cofactor>
    <text evidence="14">Binds 1 zinc ion per subunit.</text>
</comment>
<feature type="domain" description="CBS" evidence="16">
    <location>
        <begin position="251"/>
        <end position="308"/>
    </location>
</feature>
<gene>
    <name evidence="17" type="ORF">QYF68_03840</name>
</gene>
<evidence type="ECO:0000256" key="4">
    <source>
        <dbReference type="ARBA" id="ARBA00022670"/>
    </source>
</evidence>
<comment type="subcellular location">
    <subcellularLocation>
        <location evidence="1 14">Cell membrane</location>
        <topology evidence="1 14">Multi-pass membrane protein</topology>
    </subcellularLocation>
</comment>
<organism evidence="17 18">
    <name type="scientific">Mycolicibacterium austroafricanum</name>
    <name type="common">Mycobacterium austroafricanum</name>
    <dbReference type="NCBI Taxonomy" id="39687"/>
    <lineage>
        <taxon>Bacteria</taxon>
        <taxon>Bacillati</taxon>
        <taxon>Actinomycetota</taxon>
        <taxon>Actinomycetes</taxon>
        <taxon>Mycobacteriales</taxon>
        <taxon>Mycobacteriaceae</taxon>
        <taxon>Mycolicibacterium</taxon>
    </lineage>
</organism>
<evidence type="ECO:0000256" key="7">
    <source>
        <dbReference type="ARBA" id="ARBA00022737"/>
    </source>
</evidence>
<proteinExistence type="inferred from homology"/>
<dbReference type="PROSITE" id="PS51371">
    <property type="entry name" value="CBS"/>
    <property type="match status" value="2"/>
</dbReference>
<name>A0ABT8H862_MYCAO</name>
<dbReference type="SUPFAM" id="SSF54631">
    <property type="entry name" value="CBS-domain pair"/>
    <property type="match status" value="1"/>
</dbReference>
<keyword evidence="4 14" id="KW-0645">Protease</keyword>
<keyword evidence="10 14" id="KW-1133">Transmembrane helix</keyword>
<feature type="domain" description="CBS" evidence="16">
    <location>
        <begin position="315"/>
        <end position="374"/>
    </location>
</feature>
<dbReference type="PIRSF" id="PIRSF006404">
    <property type="entry name" value="UCP006404_Pept_M50_CBS"/>
    <property type="match status" value="1"/>
</dbReference>
<evidence type="ECO:0000256" key="11">
    <source>
        <dbReference type="ARBA" id="ARBA00023049"/>
    </source>
</evidence>
<feature type="transmembrane region" description="Helical" evidence="14">
    <location>
        <begin position="142"/>
        <end position="161"/>
    </location>
</feature>
<keyword evidence="9 14" id="KW-0862">Zinc</keyword>
<keyword evidence="7" id="KW-0677">Repeat</keyword>
<protein>
    <recommendedName>
        <fullName evidence="14">Zinc metalloprotease</fullName>
    </recommendedName>
</protein>
<evidence type="ECO:0000313" key="17">
    <source>
        <dbReference type="EMBL" id="MDN4516956.1"/>
    </source>
</evidence>
<dbReference type="CDD" id="cd06164">
    <property type="entry name" value="S2P-M50_SpoIVFB_CBS"/>
    <property type="match status" value="1"/>
</dbReference>
<keyword evidence="8 14" id="KW-0378">Hydrolase</keyword>
<comment type="similarity">
    <text evidence="2 14">Belongs to the peptidase M50B family.</text>
</comment>